<dbReference type="Proteomes" id="UP000064893">
    <property type="component" value="Chromosome"/>
</dbReference>
<feature type="transmembrane region" description="Helical" evidence="1">
    <location>
        <begin position="71"/>
        <end position="96"/>
    </location>
</feature>
<keyword evidence="3" id="KW-1185">Reference proteome</keyword>
<name>A0A0S2HY02_9BACT</name>
<evidence type="ECO:0000313" key="2">
    <source>
        <dbReference type="EMBL" id="ALO14960.1"/>
    </source>
</evidence>
<keyword evidence="1" id="KW-1133">Transmembrane helix</keyword>
<evidence type="ECO:0000256" key="1">
    <source>
        <dbReference type="SAM" id="Phobius"/>
    </source>
</evidence>
<organism evidence="2 3">
    <name type="scientific">Salinivirga cyanobacteriivorans</name>
    <dbReference type="NCBI Taxonomy" id="1307839"/>
    <lineage>
        <taxon>Bacteria</taxon>
        <taxon>Pseudomonadati</taxon>
        <taxon>Bacteroidota</taxon>
        <taxon>Bacteroidia</taxon>
        <taxon>Bacteroidales</taxon>
        <taxon>Salinivirgaceae</taxon>
        <taxon>Salinivirga</taxon>
    </lineage>
</organism>
<dbReference type="KEGG" id="blq:L21SP5_01306"/>
<proteinExistence type="predicted"/>
<reference evidence="2 3" key="1">
    <citation type="submission" date="2015-11" db="EMBL/GenBank/DDBJ databases">
        <title>Description and complete genome sequence of a novel strain predominating in hypersaline microbial mats and representing a new family of the Bacteriodetes phylum.</title>
        <authorList>
            <person name="Spring S."/>
            <person name="Bunk B."/>
            <person name="Sproer C."/>
            <person name="Klenk H.-P."/>
        </authorList>
    </citation>
    <scope>NUCLEOTIDE SEQUENCE [LARGE SCALE GENOMIC DNA]</scope>
    <source>
        <strain evidence="2 3">L21-Spi-D4</strain>
    </source>
</reference>
<keyword evidence="1" id="KW-0472">Membrane</keyword>
<dbReference type="STRING" id="1307839.L21SP5_01306"/>
<dbReference type="EMBL" id="CP013118">
    <property type="protein sequence ID" value="ALO14960.1"/>
    <property type="molecule type" value="Genomic_DNA"/>
</dbReference>
<dbReference type="RefSeq" id="WP_057952466.1">
    <property type="nucleotide sequence ID" value="NZ_CP013118.1"/>
</dbReference>
<feature type="transmembrane region" description="Helical" evidence="1">
    <location>
        <begin position="116"/>
        <end position="135"/>
    </location>
</feature>
<evidence type="ECO:0000313" key="3">
    <source>
        <dbReference type="Proteomes" id="UP000064893"/>
    </source>
</evidence>
<dbReference type="OrthoDB" id="1115879at2"/>
<gene>
    <name evidence="2" type="ORF">L21SP5_01306</name>
</gene>
<feature type="transmembrane region" description="Helical" evidence="1">
    <location>
        <begin position="207"/>
        <end position="227"/>
    </location>
</feature>
<protein>
    <recommendedName>
        <fullName evidence="4">Mpv17 / PMP22 family protein</fullName>
    </recommendedName>
</protein>
<keyword evidence="1" id="KW-0812">Transmembrane</keyword>
<sequence length="233" mass="26221">MKKKDLIFALAVIAIFSPFFWSNTTYETYTGFNVQHGMIMAFIKFAILATLGEVIGLRIKTGQYIQKGFGVIPRAIVWGVIGLTIKMAFIIFATGTPEFLAYLGLNDAKTLMQGDLTWNKVLVAFCISAAMNVIYAPVMMTFHKITDTHIVDNNGTLKGFFSPIQFKEIFAKLDWKVQWNFVFKKTIPFFWIPAHTITFLLPPEFRVLFAALLGIMLGVFLAVAAQLGKKQEV</sequence>
<accession>A0A0S2HY02</accession>
<feature type="transmembrane region" description="Helical" evidence="1">
    <location>
        <begin position="38"/>
        <end position="59"/>
    </location>
</feature>
<dbReference type="AlphaFoldDB" id="A0A0S2HY02"/>
<evidence type="ECO:0008006" key="4">
    <source>
        <dbReference type="Google" id="ProtNLM"/>
    </source>
</evidence>
<dbReference type="PATRIC" id="fig|1307839.3.peg.1398"/>